<dbReference type="Proteomes" id="UP001139333">
    <property type="component" value="Unassembled WGS sequence"/>
</dbReference>
<evidence type="ECO:0000256" key="1">
    <source>
        <dbReference type="SAM" id="Phobius"/>
    </source>
</evidence>
<evidence type="ECO:0000259" key="2">
    <source>
        <dbReference type="Pfam" id="PF04024"/>
    </source>
</evidence>
<dbReference type="AlphaFoldDB" id="A0A9X2CL52"/>
<keyword evidence="4" id="KW-1185">Reference proteome</keyword>
<comment type="caution">
    <text evidence="3">The sequence shown here is derived from an EMBL/GenBank/DDBJ whole genome shotgun (WGS) entry which is preliminary data.</text>
</comment>
<protein>
    <submittedName>
        <fullName evidence="3">PspC domain-containing protein</fullName>
    </submittedName>
</protein>
<sequence length="66" mass="7355">MQHVLEKLAGKSSVICGVCQYLAKQFGWSLLWTRVIALLILVANPFITLIVYLVFAIIADTKAAKY</sequence>
<dbReference type="EMBL" id="JAKIKP010000003">
    <property type="protein sequence ID" value="MCL1142339.1"/>
    <property type="molecule type" value="Genomic_DNA"/>
</dbReference>
<keyword evidence="1" id="KW-1133">Transmembrane helix</keyword>
<evidence type="ECO:0000313" key="3">
    <source>
        <dbReference type="EMBL" id="MCL1142339.1"/>
    </source>
</evidence>
<evidence type="ECO:0000313" key="4">
    <source>
        <dbReference type="Proteomes" id="UP001139333"/>
    </source>
</evidence>
<feature type="domain" description="Phage shock protein PspC N-terminal" evidence="2">
    <location>
        <begin position="12"/>
        <end position="60"/>
    </location>
</feature>
<organism evidence="3 4">
    <name type="scientific">Shewanella gaetbuli</name>
    <dbReference type="NCBI Taxonomy" id="220752"/>
    <lineage>
        <taxon>Bacteria</taxon>
        <taxon>Pseudomonadati</taxon>
        <taxon>Pseudomonadota</taxon>
        <taxon>Gammaproteobacteria</taxon>
        <taxon>Alteromonadales</taxon>
        <taxon>Shewanellaceae</taxon>
        <taxon>Shewanella</taxon>
    </lineage>
</organism>
<dbReference type="RefSeq" id="WP_248995014.1">
    <property type="nucleotide sequence ID" value="NZ_JAKIKP010000003.1"/>
</dbReference>
<dbReference type="InterPro" id="IPR007168">
    <property type="entry name" value="Phageshock_PspC_N"/>
</dbReference>
<keyword evidence="1" id="KW-0472">Membrane</keyword>
<keyword evidence="1" id="KW-0812">Transmembrane</keyword>
<name>A0A9X2CL52_9GAMM</name>
<dbReference type="Pfam" id="PF04024">
    <property type="entry name" value="PspC"/>
    <property type="match status" value="1"/>
</dbReference>
<accession>A0A9X2CL52</accession>
<proteinExistence type="predicted"/>
<gene>
    <name evidence="3" type="ORF">L2672_06475</name>
</gene>
<reference evidence="3" key="1">
    <citation type="submission" date="2022-01" db="EMBL/GenBank/DDBJ databases">
        <title>Whole genome-based taxonomy of the Shewanellaceae.</title>
        <authorList>
            <person name="Martin-Rodriguez A.J."/>
        </authorList>
    </citation>
    <scope>NUCLEOTIDE SEQUENCE</scope>
    <source>
        <strain evidence="3">DSM 16422</strain>
    </source>
</reference>
<feature type="transmembrane region" description="Helical" evidence="1">
    <location>
        <begin position="35"/>
        <end position="59"/>
    </location>
</feature>